<dbReference type="AlphaFoldDB" id="A0A921YNL7"/>
<organism evidence="3 4">
    <name type="scientific">Manduca sexta</name>
    <name type="common">Tobacco hawkmoth</name>
    <name type="synonym">Tobacco hornworm</name>
    <dbReference type="NCBI Taxonomy" id="7130"/>
    <lineage>
        <taxon>Eukaryota</taxon>
        <taxon>Metazoa</taxon>
        <taxon>Ecdysozoa</taxon>
        <taxon>Arthropoda</taxon>
        <taxon>Hexapoda</taxon>
        <taxon>Insecta</taxon>
        <taxon>Pterygota</taxon>
        <taxon>Neoptera</taxon>
        <taxon>Endopterygota</taxon>
        <taxon>Lepidoptera</taxon>
        <taxon>Glossata</taxon>
        <taxon>Ditrysia</taxon>
        <taxon>Bombycoidea</taxon>
        <taxon>Sphingidae</taxon>
        <taxon>Sphinginae</taxon>
        <taxon>Sphingini</taxon>
        <taxon>Manduca</taxon>
    </lineage>
</organism>
<evidence type="ECO:0000313" key="4">
    <source>
        <dbReference type="Proteomes" id="UP000791440"/>
    </source>
</evidence>
<keyword evidence="4" id="KW-1185">Reference proteome</keyword>
<feature type="signal peptide" evidence="2">
    <location>
        <begin position="1"/>
        <end position="18"/>
    </location>
</feature>
<evidence type="ECO:0000256" key="1">
    <source>
        <dbReference type="SAM" id="MobiDB-lite"/>
    </source>
</evidence>
<accession>A0A921YNL7</accession>
<reference evidence="3" key="2">
    <citation type="submission" date="2020-12" db="EMBL/GenBank/DDBJ databases">
        <authorList>
            <person name="Kanost M."/>
        </authorList>
    </citation>
    <scope>NUCLEOTIDE SEQUENCE</scope>
</reference>
<evidence type="ECO:0000313" key="3">
    <source>
        <dbReference type="EMBL" id="KAG6442628.1"/>
    </source>
</evidence>
<proteinExistence type="predicted"/>
<evidence type="ECO:0000256" key="2">
    <source>
        <dbReference type="SAM" id="SignalP"/>
    </source>
</evidence>
<feature type="chain" id="PRO_5037274227" evidence="2">
    <location>
        <begin position="19"/>
        <end position="222"/>
    </location>
</feature>
<keyword evidence="2" id="KW-0732">Signal</keyword>
<dbReference type="Proteomes" id="UP000791440">
    <property type="component" value="Unassembled WGS sequence"/>
</dbReference>
<protein>
    <submittedName>
        <fullName evidence="3">Uncharacterized protein</fullName>
    </submittedName>
</protein>
<feature type="compositionally biased region" description="Low complexity" evidence="1">
    <location>
        <begin position="66"/>
        <end position="88"/>
    </location>
</feature>
<gene>
    <name evidence="3" type="ORF">O3G_MSEX002474</name>
</gene>
<sequence length="222" mass="24756">MYVLILLAQCLLWELTCSYTTYDQRQDGPWNLEIDVKNVNIFALMKGNKEEYVEYDYAYDYSEMTIKPPNGTKPKPTNSTTTSTEIPSVNTTNMTTENFIDVKKNNTVVDAEVIMTTLPLKNYTLTGVDVSLEANSTTAVPTTLALKNDTITSVDAPFQANKTAAVTTSITNCKKGFVQNSNGNCELEMQEEETSEKLRNRAFFSQELNFATVPVPHVTQTG</sequence>
<dbReference type="EMBL" id="JH668295">
    <property type="protein sequence ID" value="KAG6442628.1"/>
    <property type="molecule type" value="Genomic_DNA"/>
</dbReference>
<comment type="caution">
    <text evidence="3">The sequence shown here is derived from an EMBL/GenBank/DDBJ whole genome shotgun (WGS) entry which is preliminary data.</text>
</comment>
<reference evidence="3" key="1">
    <citation type="journal article" date="2016" name="Insect Biochem. Mol. Biol.">
        <title>Multifaceted biological insights from a draft genome sequence of the tobacco hornworm moth, Manduca sexta.</title>
        <authorList>
            <person name="Kanost M.R."/>
            <person name="Arrese E.L."/>
            <person name="Cao X."/>
            <person name="Chen Y.R."/>
            <person name="Chellapilla S."/>
            <person name="Goldsmith M.R."/>
            <person name="Grosse-Wilde E."/>
            <person name="Heckel D.G."/>
            <person name="Herndon N."/>
            <person name="Jiang H."/>
            <person name="Papanicolaou A."/>
            <person name="Qu J."/>
            <person name="Soulages J.L."/>
            <person name="Vogel H."/>
            <person name="Walters J."/>
            <person name="Waterhouse R.M."/>
            <person name="Ahn S.J."/>
            <person name="Almeida F.C."/>
            <person name="An C."/>
            <person name="Aqrawi P."/>
            <person name="Bretschneider A."/>
            <person name="Bryant W.B."/>
            <person name="Bucks S."/>
            <person name="Chao H."/>
            <person name="Chevignon G."/>
            <person name="Christen J.M."/>
            <person name="Clarke D.F."/>
            <person name="Dittmer N.T."/>
            <person name="Ferguson L.C.F."/>
            <person name="Garavelou S."/>
            <person name="Gordon K.H.J."/>
            <person name="Gunaratna R.T."/>
            <person name="Han Y."/>
            <person name="Hauser F."/>
            <person name="He Y."/>
            <person name="Heidel-Fischer H."/>
            <person name="Hirsh A."/>
            <person name="Hu Y."/>
            <person name="Jiang H."/>
            <person name="Kalra D."/>
            <person name="Klinner C."/>
            <person name="Konig C."/>
            <person name="Kovar C."/>
            <person name="Kroll A.R."/>
            <person name="Kuwar S.S."/>
            <person name="Lee S.L."/>
            <person name="Lehman R."/>
            <person name="Li K."/>
            <person name="Li Z."/>
            <person name="Liang H."/>
            <person name="Lovelace S."/>
            <person name="Lu Z."/>
            <person name="Mansfield J.H."/>
            <person name="McCulloch K.J."/>
            <person name="Mathew T."/>
            <person name="Morton B."/>
            <person name="Muzny D.M."/>
            <person name="Neunemann D."/>
            <person name="Ongeri F."/>
            <person name="Pauchet Y."/>
            <person name="Pu L.L."/>
            <person name="Pyrousis I."/>
            <person name="Rao X.J."/>
            <person name="Redding A."/>
            <person name="Roesel C."/>
            <person name="Sanchez-Gracia A."/>
            <person name="Schaack S."/>
            <person name="Shukla A."/>
            <person name="Tetreau G."/>
            <person name="Wang Y."/>
            <person name="Xiong G.H."/>
            <person name="Traut W."/>
            <person name="Walsh T.K."/>
            <person name="Worley K.C."/>
            <person name="Wu D."/>
            <person name="Wu W."/>
            <person name="Wu Y.Q."/>
            <person name="Zhang X."/>
            <person name="Zou Z."/>
            <person name="Zucker H."/>
            <person name="Briscoe A.D."/>
            <person name="Burmester T."/>
            <person name="Clem R.J."/>
            <person name="Feyereisen R."/>
            <person name="Grimmelikhuijzen C.J.P."/>
            <person name="Hamodrakas S.J."/>
            <person name="Hansson B.S."/>
            <person name="Huguet E."/>
            <person name="Jermiin L.S."/>
            <person name="Lan Q."/>
            <person name="Lehman H.K."/>
            <person name="Lorenzen M."/>
            <person name="Merzendorfer H."/>
            <person name="Michalopoulos I."/>
            <person name="Morton D.B."/>
            <person name="Muthukrishnan S."/>
            <person name="Oakeshott J.G."/>
            <person name="Palmer W."/>
            <person name="Park Y."/>
            <person name="Passarelli A.L."/>
            <person name="Rozas J."/>
            <person name="Schwartz L.M."/>
            <person name="Smith W."/>
            <person name="Southgate A."/>
            <person name="Vilcinskas A."/>
            <person name="Vogt R."/>
            <person name="Wang P."/>
            <person name="Werren J."/>
            <person name="Yu X.Q."/>
            <person name="Zhou J.J."/>
            <person name="Brown S.J."/>
            <person name="Scherer S.E."/>
            <person name="Richards S."/>
            <person name="Blissard G.W."/>
        </authorList>
    </citation>
    <scope>NUCLEOTIDE SEQUENCE</scope>
</reference>
<name>A0A921YNL7_MANSE</name>
<feature type="region of interest" description="Disordered" evidence="1">
    <location>
        <begin position="66"/>
        <end position="89"/>
    </location>
</feature>